<dbReference type="InterPro" id="IPR018483">
    <property type="entry name" value="Carb_kinase_FGGY_CS"/>
</dbReference>
<feature type="domain" description="Carbohydrate kinase FGGY C-terminal" evidence="6">
    <location>
        <begin position="254"/>
        <end position="436"/>
    </location>
</feature>
<protein>
    <submittedName>
        <fullName evidence="7">Gluconokinase</fullName>
    </submittedName>
</protein>
<gene>
    <name evidence="7" type="ORF">CLV98_11857</name>
</gene>
<dbReference type="AlphaFoldDB" id="A0A316A964"/>
<reference evidence="7 8" key="1">
    <citation type="submission" date="2018-03" db="EMBL/GenBank/DDBJ databases">
        <title>Genomic Encyclopedia of Archaeal and Bacterial Type Strains, Phase II (KMG-II): from individual species to whole genera.</title>
        <authorList>
            <person name="Goeker M."/>
        </authorList>
    </citation>
    <scope>NUCLEOTIDE SEQUENCE [LARGE SCALE GENOMIC DNA]</scope>
    <source>
        <strain evidence="7 8">DSM 100346</strain>
    </source>
</reference>
<dbReference type="SUPFAM" id="SSF53067">
    <property type="entry name" value="Actin-like ATPase domain"/>
    <property type="match status" value="2"/>
</dbReference>
<keyword evidence="8" id="KW-1185">Reference proteome</keyword>
<evidence type="ECO:0000256" key="2">
    <source>
        <dbReference type="ARBA" id="ARBA00022679"/>
    </source>
</evidence>
<dbReference type="PANTHER" id="PTHR43095">
    <property type="entry name" value="SUGAR KINASE"/>
    <property type="match status" value="1"/>
</dbReference>
<accession>A0A316A964</accession>
<dbReference type="GO" id="GO:0016301">
    <property type="term" value="F:kinase activity"/>
    <property type="evidence" value="ECO:0007669"/>
    <property type="project" value="UniProtKB-KW"/>
</dbReference>
<evidence type="ECO:0000256" key="3">
    <source>
        <dbReference type="ARBA" id="ARBA00022777"/>
    </source>
</evidence>
<dbReference type="InterPro" id="IPR018484">
    <property type="entry name" value="FGGY_N"/>
</dbReference>
<evidence type="ECO:0000256" key="4">
    <source>
        <dbReference type="RuleBase" id="RU003733"/>
    </source>
</evidence>
<dbReference type="Pfam" id="PF00370">
    <property type="entry name" value="FGGY_N"/>
    <property type="match status" value="1"/>
</dbReference>
<keyword evidence="3 4" id="KW-0418">Kinase</keyword>
<dbReference type="Gene3D" id="3.30.420.40">
    <property type="match status" value="2"/>
</dbReference>
<keyword evidence="2 4" id="KW-0808">Transferase</keyword>
<evidence type="ECO:0000259" key="5">
    <source>
        <dbReference type="Pfam" id="PF00370"/>
    </source>
</evidence>
<dbReference type="Pfam" id="PF02782">
    <property type="entry name" value="FGGY_C"/>
    <property type="match status" value="1"/>
</dbReference>
<organism evidence="7 8">
    <name type="scientific">Dyadobacter jejuensis</name>
    <dbReference type="NCBI Taxonomy" id="1082580"/>
    <lineage>
        <taxon>Bacteria</taxon>
        <taxon>Pseudomonadati</taxon>
        <taxon>Bacteroidota</taxon>
        <taxon>Cytophagia</taxon>
        <taxon>Cytophagales</taxon>
        <taxon>Spirosomataceae</taxon>
        <taxon>Dyadobacter</taxon>
    </lineage>
</organism>
<dbReference type="InterPro" id="IPR050406">
    <property type="entry name" value="FGGY_Carb_Kinase"/>
</dbReference>
<dbReference type="PIRSF" id="PIRSF000538">
    <property type="entry name" value="GlpK"/>
    <property type="match status" value="1"/>
</dbReference>
<dbReference type="EMBL" id="QGDT01000018">
    <property type="protein sequence ID" value="PWJ54295.1"/>
    <property type="molecule type" value="Genomic_DNA"/>
</dbReference>
<comment type="caution">
    <text evidence="7">The sequence shown here is derived from an EMBL/GenBank/DDBJ whole genome shotgun (WGS) entry which is preliminary data.</text>
</comment>
<dbReference type="PANTHER" id="PTHR43095:SF2">
    <property type="entry name" value="GLUCONOKINASE"/>
    <property type="match status" value="1"/>
</dbReference>
<proteinExistence type="inferred from homology"/>
<sequence length="484" mass="52995">MPYLLGCDIGTTNLKITAFDSESGAILATSSEGYAMQHPHPGWSEQNPEEIYGALLRCAQSVLAETHRYGRLLGISFSSAMHGVLALDEQGGALSQLIIWADNRSAVVADALRKTSEGQEMYRRTGTPIHAMSPLCKLIWLREEQPDLFALTHKFIGIKEYLVFRLTGAYVVDYSIASATGLFNIVEQQWDSWTLQRIGLSEQKLSKAVSPYYQVELSVGNDLGVPAGTPLIMGASDGCLANLGSGSIASNSMTVTIGTSAATRVSATEPYIDPKMRTFCYLLDEYTYVVGGASNNGAVIFDWLKEQFFPDSSYEAIFKEAEKVSPGSDGLLLFPYLLGERSPLWSSTVRGGFSGLDIQHTRAHFVRAVMEGILLNLFEVGDILVEKNGVKTIYANGGFAHSSLWVQMLADVFGVNVMLNDTVETGTVGAVMMAMKSLGLKRDYSEMDRLTPVSVLFQYDPQAHEAYQKSFARFKKESEAFAGF</sequence>
<dbReference type="Proteomes" id="UP000245880">
    <property type="component" value="Unassembled WGS sequence"/>
</dbReference>
<dbReference type="InterPro" id="IPR043129">
    <property type="entry name" value="ATPase_NBD"/>
</dbReference>
<dbReference type="RefSeq" id="WP_109677926.1">
    <property type="nucleotide sequence ID" value="NZ_QGDT01000018.1"/>
</dbReference>
<dbReference type="GO" id="GO:0005975">
    <property type="term" value="P:carbohydrate metabolic process"/>
    <property type="evidence" value="ECO:0007669"/>
    <property type="project" value="InterPro"/>
</dbReference>
<dbReference type="GO" id="GO:0016773">
    <property type="term" value="F:phosphotransferase activity, alcohol group as acceptor"/>
    <property type="evidence" value="ECO:0007669"/>
    <property type="project" value="InterPro"/>
</dbReference>
<comment type="similarity">
    <text evidence="1 4">Belongs to the FGGY kinase family.</text>
</comment>
<feature type="domain" description="Carbohydrate kinase FGGY N-terminal" evidence="5">
    <location>
        <begin position="3"/>
        <end position="244"/>
    </location>
</feature>
<evidence type="ECO:0000313" key="8">
    <source>
        <dbReference type="Proteomes" id="UP000245880"/>
    </source>
</evidence>
<dbReference type="PROSITE" id="PS00933">
    <property type="entry name" value="FGGY_KINASES_1"/>
    <property type="match status" value="1"/>
</dbReference>
<dbReference type="OrthoDB" id="9805576at2"/>
<dbReference type="PROSITE" id="PS00445">
    <property type="entry name" value="FGGY_KINASES_2"/>
    <property type="match status" value="1"/>
</dbReference>
<dbReference type="CDD" id="cd07770">
    <property type="entry name" value="ASKHA_NBD_FGGY_GntK"/>
    <property type="match status" value="1"/>
</dbReference>
<dbReference type="InterPro" id="IPR000577">
    <property type="entry name" value="Carb_kinase_FGGY"/>
</dbReference>
<evidence type="ECO:0000313" key="7">
    <source>
        <dbReference type="EMBL" id="PWJ54295.1"/>
    </source>
</evidence>
<evidence type="ECO:0000256" key="1">
    <source>
        <dbReference type="ARBA" id="ARBA00009156"/>
    </source>
</evidence>
<dbReference type="InterPro" id="IPR018485">
    <property type="entry name" value="FGGY_C"/>
</dbReference>
<evidence type="ECO:0000259" key="6">
    <source>
        <dbReference type="Pfam" id="PF02782"/>
    </source>
</evidence>
<name>A0A316A964_9BACT</name>